<dbReference type="Pfam" id="PF13289">
    <property type="entry name" value="SIR2_2"/>
    <property type="match status" value="1"/>
</dbReference>
<reference evidence="1 2" key="1">
    <citation type="submission" date="2023-12" db="EMBL/GenBank/DDBJ databases">
        <title>Genome sequencing and assembly of bacterial species from a model synthetic community.</title>
        <authorList>
            <person name="Hogle S.L."/>
        </authorList>
    </citation>
    <scope>NUCLEOTIDE SEQUENCE [LARGE SCALE GENOMIC DNA]</scope>
    <source>
        <strain evidence="1 2">HAMBI 2494</strain>
    </source>
</reference>
<protein>
    <submittedName>
        <fullName evidence="1">SIR2 family protein</fullName>
    </submittedName>
</protein>
<dbReference type="RefSeq" id="WP_114809730.1">
    <property type="nucleotide sequence ID" value="NZ_CP139965.1"/>
</dbReference>
<proteinExistence type="predicted"/>
<gene>
    <name evidence="1" type="ORF">U0042_02620</name>
</gene>
<dbReference type="EMBL" id="CP139965">
    <property type="protein sequence ID" value="WQD78620.1"/>
    <property type="molecule type" value="Genomic_DNA"/>
</dbReference>
<name>A0ABZ0WMM5_9BURK</name>
<keyword evidence="2" id="KW-1185">Reference proteome</keyword>
<sequence length="1229" mass="136701">MNTKTKITDLPDYPAIKKLASALHRLDAHHHGAAIMIGAGFSRSAALHVGGEKRVPLWTEFTRGLARDLYVNEATLSFADPLRVAEEYRAYFGQGALNDKIRFEIDDEAWRVGPLYRSILTLPWSEVLTTNWDTLLERAAQEIHSPYYTTVTKTSDLAWAQSPRIVKLHGTIGVTDNFIAAQEDYRTYPERFAPFVNFARQVFIENELCLLGFSGDDPNFLQWAGWVRDHLANHARKVYLVGALNLSAARRKQLESTNVAPVDLFPAVAHISDPDLRHQEAITLFLQEMRNEEELRIKPHDWQPTSLLNNSAYPADHSRIYHDAEYGASLLASQLETLRQDRKSYPGWVVCPPSLRWRLANQVNSPFPNPKNLAALVSDDRARLLYEIAWRCATTFEQISPWLSDALFEVAQLDQPCALSERQQSEIALALLNNARWLQPADDDQQRIVDEHVEALIVIIEKHAFYLPDSAAEVAYHRALAARDRLDYDGLAGLVDSISGEDVIWKLRKAALLMELGRADEATELLALAYGNLRENHRRDRQSIPIMSRLLWAHWLLEAVQRGSLSEGSEELPSFVESTYRRWKCDPWSWLDALRAGIDNRQKEYLKRRNPIEPQFGQGRYRDRSNESPNVNDVSDFLLLDGLSRICGIPLRMDSRGIGIGLLADKATSLVLNGGTSDELLDLTLAIRAASSDTSPAVKDVFGRINVACLGPRVVDALVPRILSAVKYWQLERSKATKGGASLSKLRVLMEVLARLAVRVPPAQAKDLFVLATSMGQQPEMRHMWLLDALDSLLTNSLESIPKSNQSDVLLVALKFPLPQEIAGGDTLNWPNPVVKHPGARGASSIVDERIAQLIDAVRTGVGASKCAPLLRLLPLACEADFLTSVEQEKLANAVWGEAPVYAALPETGLLPHTLLILPTRDASRAEALVRSSLYDYSLEILENTQTELRRFPSPEINRAVSIHEGMASAAGDETTHLLPTVDQALSLFERLTTWRPAPEQGGLSDLAAAARRQLAESIGRALSYAITPALAAEAKTASRLRQLEAFYSEVDGARTTLPAFVYFASADARSAKTVEKMIASSLRGRDPIRVIYATFALRKWMDLPDSTSSTEFSKLISIAIGIIESGRTIALHQLLWLARELLSGNRLSDDQCVTLSEIVPEVFRAADYNNIEPNSEEAVTASTIRAECVKLAQALTQRFTDNEDLKELVVGSKADPLPEVRFASNSGH</sequence>
<evidence type="ECO:0000313" key="2">
    <source>
        <dbReference type="Proteomes" id="UP001325479"/>
    </source>
</evidence>
<evidence type="ECO:0000313" key="1">
    <source>
        <dbReference type="EMBL" id="WQD78620.1"/>
    </source>
</evidence>
<dbReference type="Proteomes" id="UP001325479">
    <property type="component" value="Chromosome"/>
</dbReference>
<accession>A0ABZ0WMM5</accession>
<organism evidence="1 2">
    <name type="scientific">Paraburkholderia kururiensis</name>
    <dbReference type="NCBI Taxonomy" id="984307"/>
    <lineage>
        <taxon>Bacteria</taxon>
        <taxon>Pseudomonadati</taxon>
        <taxon>Pseudomonadota</taxon>
        <taxon>Betaproteobacteria</taxon>
        <taxon>Burkholderiales</taxon>
        <taxon>Burkholderiaceae</taxon>
        <taxon>Paraburkholderia</taxon>
    </lineage>
</organism>